<evidence type="ECO:0000313" key="2">
    <source>
        <dbReference type="Proteomes" id="UP001265746"/>
    </source>
</evidence>
<evidence type="ECO:0000313" key="1">
    <source>
        <dbReference type="EMBL" id="KAK2598343.1"/>
    </source>
</evidence>
<accession>A0AAD9S3K2</accession>
<name>A0AAD9S3K2_PHOAM</name>
<dbReference type="EMBL" id="JAUJFL010000008">
    <property type="protein sequence ID" value="KAK2598343.1"/>
    <property type="molecule type" value="Genomic_DNA"/>
</dbReference>
<sequence>MKSTLGGSVVDDEGGGTGTQCLLGAGRRAGRADRKERAAEGLAAIGLELGWTPKGPSAYWDAWMHAPCSKHFGTVGERDNERILPSHISWGRAPMLRRASLSYSCFPLLARPALIRPLAVEQESEDMWSV</sequence>
<organism evidence="1 2">
    <name type="scientific">Phomopsis amygdali</name>
    <name type="common">Fusicoccum amygdali</name>
    <dbReference type="NCBI Taxonomy" id="1214568"/>
    <lineage>
        <taxon>Eukaryota</taxon>
        <taxon>Fungi</taxon>
        <taxon>Dikarya</taxon>
        <taxon>Ascomycota</taxon>
        <taxon>Pezizomycotina</taxon>
        <taxon>Sordariomycetes</taxon>
        <taxon>Sordariomycetidae</taxon>
        <taxon>Diaporthales</taxon>
        <taxon>Diaporthaceae</taxon>
        <taxon>Diaporthe</taxon>
    </lineage>
</organism>
<protein>
    <submittedName>
        <fullName evidence="1">Uncharacterized protein</fullName>
    </submittedName>
</protein>
<dbReference type="Proteomes" id="UP001265746">
    <property type="component" value="Unassembled WGS sequence"/>
</dbReference>
<dbReference type="AlphaFoldDB" id="A0AAD9S3K2"/>
<keyword evidence="2" id="KW-1185">Reference proteome</keyword>
<comment type="caution">
    <text evidence="1">The sequence shown here is derived from an EMBL/GenBank/DDBJ whole genome shotgun (WGS) entry which is preliminary data.</text>
</comment>
<proteinExistence type="predicted"/>
<gene>
    <name evidence="1" type="ORF">N8I77_011763</name>
</gene>
<reference evidence="1" key="1">
    <citation type="submission" date="2023-06" db="EMBL/GenBank/DDBJ databases">
        <authorList>
            <person name="Noh H."/>
        </authorList>
    </citation>
    <scope>NUCLEOTIDE SEQUENCE</scope>
    <source>
        <strain evidence="1">DUCC20226</strain>
    </source>
</reference>